<accession>A0A0S2LNE2</accession>
<dbReference type="PANTHER" id="PTHR36181">
    <property type="entry name" value="INTRON-ENCODED ENDONUCLEASE AI3-RELATED"/>
    <property type="match status" value="1"/>
</dbReference>
<dbReference type="EMBL" id="KT625413">
    <property type="protein sequence ID" value="ALO62916.1"/>
    <property type="molecule type" value="Genomic_DNA"/>
</dbReference>
<proteinExistence type="predicted"/>
<dbReference type="SUPFAM" id="SSF55608">
    <property type="entry name" value="Homing endonucleases"/>
    <property type="match status" value="1"/>
</dbReference>
<dbReference type="GeneID" id="26378538"/>
<keyword evidence="2" id="KW-0934">Plastid</keyword>
<dbReference type="InterPro" id="IPR027434">
    <property type="entry name" value="Homing_endonucl"/>
</dbReference>
<keyword evidence="2" id="KW-0255">Endonuclease</keyword>
<evidence type="ECO:0000313" key="2">
    <source>
        <dbReference type="EMBL" id="ALO62916.1"/>
    </source>
</evidence>
<gene>
    <name evidence="2" type="primary">orf216</name>
</gene>
<sequence>MNNQLQKQKKLSDEEILMTIKELKKLNAQYTLKKSFVTYFKNLLKLFNVSSILITTKHKYFLGGFIEGEGSLNVSAKKIAEKGLMIDPEFSITQHINGAQILLLAMGVFQTGRLSYKSGSKATLVYRIDNRQSLKTKILPFFKTYVTPFSSAFKKYRIEQFEKLLILFEQGIHKSCDGMCNEILPIWDSLRMQKGQKNESFSNLASAQALVKKNNK</sequence>
<dbReference type="InterPro" id="IPR004860">
    <property type="entry name" value="LAGLIDADG_dom"/>
</dbReference>
<feature type="domain" description="Homing endonuclease LAGLIDADG" evidence="1">
    <location>
        <begin position="62"/>
        <end position="157"/>
    </location>
</feature>
<dbReference type="PANTHER" id="PTHR36181:SF4">
    <property type="entry name" value="LAGLIDADG ENDONUCLEASE"/>
    <property type="match status" value="1"/>
</dbReference>
<dbReference type="RefSeq" id="YP_009184763.1">
    <property type="nucleotide sequence ID" value="NC_028581.1"/>
</dbReference>
<keyword evidence="2" id="KW-0540">Nuclease</keyword>
<dbReference type="Pfam" id="PF00961">
    <property type="entry name" value="LAGLIDADG_1"/>
    <property type="match status" value="1"/>
</dbReference>
<evidence type="ECO:0000259" key="1">
    <source>
        <dbReference type="Pfam" id="PF00961"/>
    </source>
</evidence>
<dbReference type="GO" id="GO:0004519">
    <property type="term" value="F:endonuclease activity"/>
    <property type="evidence" value="ECO:0007669"/>
    <property type="project" value="UniProtKB-KW"/>
</dbReference>
<keyword evidence="2" id="KW-0150">Chloroplast</keyword>
<dbReference type="GO" id="GO:0005739">
    <property type="term" value="C:mitochondrion"/>
    <property type="evidence" value="ECO:0007669"/>
    <property type="project" value="UniProtKB-ARBA"/>
</dbReference>
<dbReference type="InterPro" id="IPR051289">
    <property type="entry name" value="LAGLIDADG_Endonuclease"/>
</dbReference>
<keyword evidence="2" id="KW-0378">Hydrolase</keyword>
<geneLocation type="chloroplast" evidence="2"/>
<name>A0A0S2LNE2_9CHLO</name>
<dbReference type="AlphaFoldDB" id="A0A0S2LNE2"/>
<protein>
    <submittedName>
        <fullName evidence="2">Putative LAGLIDADG homing endonuclease</fullName>
    </submittedName>
</protein>
<reference evidence="2" key="1">
    <citation type="journal article" date="2015" name="BMC Evol. Biol.">
        <title>Chloroplast phylogenomic analysis of chlorophyte green algae identifies a novel lineage sister to the Sphaeropleales (Chlorophyceae).</title>
        <authorList>
            <person name="Lemieux C."/>
            <person name="Vincent A.T."/>
            <person name="Labarre A."/>
            <person name="Otis C."/>
            <person name="Turmel M."/>
        </authorList>
    </citation>
    <scope>NUCLEOTIDE SEQUENCE</scope>
</reference>
<organism evidence="2">
    <name type="scientific">Jenufa perforata</name>
    <dbReference type="NCBI Taxonomy" id="993091"/>
    <lineage>
        <taxon>Eukaryota</taxon>
        <taxon>Viridiplantae</taxon>
        <taxon>Chlorophyta</taxon>
        <taxon>core chlorophytes</taxon>
        <taxon>Chlorophyceae</taxon>
        <taxon>Jenufa</taxon>
    </lineage>
</organism>
<dbReference type="Gene3D" id="3.10.28.10">
    <property type="entry name" value="Homing endonucleases"/>
    <property type="match status" value="1"/>
</dbReference>